<name>A0AAT9GSX7_9CREN</name>
<reference evidence="1" key="1">
    <citation type="submission" date="2024-03" db="EMBL/GenBank/DDBJ databases">
        <title>Complete genome sequence of Sulfurisphaera javensis strain KD-1.</title>
        <authorList>
            <person name="Sakai H."/>
            <person name="Nur N."/>
            <person name="Suwanto A."/>
            <person name="Kurosawa N."/>
        </authorList>
    </citation>
    <scope>NUCLEOTIDE SEQUENCE</scope>
    <source>
        <strain evidence="1">KD-1</strain>
    </source>
</reference>
<evidence type="ECO:0000313" key="1">
    <source>
        <dbReference type="EMBL" id="BFH74046.1"/>
    </source>
</evidence>
<protein>
    <recommendedName>
        <fullName evidence="2">DUF3211 domain-containing protein</fullName>
    </recommendedName>
</protein>
<gene>
    <name evidence="1" type="ORF">SJAV_19900</name>
</gene>
<dbReference type="EMBL" id="AP031322">
    <property type="protein sequence ID" value="BFH74046.1"/>
    <property type="molecule type" value="Genomic_DNA"/>
</dbReference>
<dbReference type="AlphaFoldDB" id="A0AAT9GSX7"/>
<dbReference type="KEGG" id="sjv:SJAV_19900"/>
<organism evidence="1">
    <name type="scientific">Sulfurisphaera javensis</name>
    <dbReference type="NCBI Taxonomy" id="2049879"/>
    <lineage>
        <taxon>Archaea</taxon>
        <taxon>Thermoproteota</taxon>
        <taxon>Thermoprotei</taxon>
        <taxon>Sulfolobales</taxon>
        <taxon>Sulfolobaceae</taxon>
        <taxon>Sulfurisphaera</taxon>
    </lineage>
</organism>
<proteinExistence type="predicted"/>
<accession>A0AAT9GSX7</accession>
<dbReference type="GeneID" id="92354938"/>
<evidence type="ECO:0008006" key="2">
    <source>
        <dbReference type="Google" id="ProtNLM"/>
    </source>
</evidence>
<sequence>MVNSYQLTLTKQVDLKQYIFNPFIFTGITGHILISKVYDRSTRSYTVYTQAREPDLSKFQIFIVLDHETAEFNRGTMTVTPKFSGILYHIETFDNTVQGDLEILIQERSIVFIDNITIKKGLLGRRTQSELMSHVINDHIEPFLASLGIKTYDS</sequence>
<dbReference type="RefSeq" id="WP_369609591.1">
    <property type="nucleotide sequence ID" value="NZ_AP031322.1"/>
</dbReference>